<protein>
    <submittedName>
        <fullName evidence="1">Uncharacterized protein</fullName>
    </submittedName>
</protein>
<dbReference type="EMBL" id="MTKR01000305">
    <property type="protein sequence ID" value="RWX48905.1"/>
    <property type="molecule type" value="Genomic_DNA"/>
</dbReference>
<comment type="caution">
    <text evidence="1">The sequence shown here is derived from an EMBL/GenBank/DDBJ whole genome shotgun (WGS) entry which is preliminary data.</text>
</comment>
<gene>
    <name evidence="1" type="ORF">VU00_13052</name>
</gene>
<reference evidence="1 2" key="1">
    <citation type="submission" date="2017-01" db="EMBL/GenBank/DDBJ databases">
        <title>The cable genome- insights into the physiology and evolution of filamentous bacteria capable of sulfide oxidation via long distance electron transfer.</title>
        <authorList>
            <person name="Schreiber L."/>
            <person name="Bjerg J.T."/>
            <person name="Boggild A."/>
            <person name="Van De Vossenberg J."/>
            <person name="Meysman F."/>
            <person name="Nielsen L.P."/>
            <person name="Schramm A."/>
            <person name="Kjeldsen K.U."/>
        </authorList>
    </citation>
    <scope>NUCLEOTIDE SEQUENCE [LARGE SCALE GENOMIC DNA]</scope>
    <source>
        <strain evidence="1">A3</strain>
    </source>
</reference>
<name>A0A3S3QMT7_9BACT</name>
<dbReference type="Proteomes" id="UP000287615">
    <property type="component" value="Unassembled WGS sequence"/>
</dbReference>
<evidence type="ECO:0000313" key="2">
    <source>
        <dbReference type="Proteomes" id="UP000287615"/>
    </source>
</evidence>
<sequence length="58" mass="7017">MVEDSIVKQTRKIREQIALEHKYDVYKLGRYFMRKQQAGQRVFITIPSQKFTKNDRAK</sequence>
<proteinExistence type="predicted"/>
<evidence type="ECO:0000313" key="1">
    <source>
        <dbReference type="EMBL" id="RWX48905.1"/>
    </source>
</evidence>
<dbReference type="AlphaFoldDB" id="A0A3S3QMT7"/>
<organism evidence="1 2">
    <name type="scientific">Candidatus Electrothrix marina</name>
    <dbReference type="NCBI Taxonomy" id="1859130"/>
    <lineage>
        <taxon>Bacteria</taxon>
        <taxon>Pseudomonadati</taxon>
        <taxon>Thermodesulfobacteriota</taxon>
        <taxon>Desulfobulbia</taxon>
        <taxon>Desulfobulbales</taxon>
        <taxon>Desulfobulbaceae</taxon>
        <taxon>Candidatus Electrothrix</taxon>
    </lineage>
</organism>
<accession>A0A3S3QMT7</accession>